<dbReference type="AlphaFoldDB" id="A0A5B7J4D0"/>
<proteinExistence type="predicted"/>
<name>A0A5B7J4D0_PORTR</name>
<dbReference type="EMBL" id="VSRR010078969">
    <property type="protein sequence ID" value="MPC88796.1"/>
    <property type="molecule type" value="Genomic_DNA"/>
</dbReference>
<keyword evidence="2" id="KW-1185">Reference proteome</keyword>
<reference evidence="1 2" key="1">
    <citation type="submission" date="2019-05" db="EMBL/GenBank/DDBJ databases">
        <title>Another draft genome of Portunus trituberculatus and its Hox gene families provides insights of decapod evolution.</title>
        <authorList>
            <person name="Jeong J.-H."/>
            <person name="Song I."/>
            <person name="Kim S."/>
            <person name="Choi T."/>
            <person name="Kim D."/>
            <person name="Ryu S."/>
            <person name="Kim W."/>
        </authorList>
    </citation>
    <scope>NUCLEOTIDE SEQUENCE [LARGE SCALE GENOMIC DNA]</scope>
    <source>
        <tissue evidence="1">Muscle</tissue>
    </source>
</reference>
<evidence type="ECO:0000313" key="2">
    <source>
        <dbReference type="Proteomes" id="UP000324222"/>
    </source>
</evidence>
<gene>
    <name evidence="1" type="ORF">E2C01_083717</name>
</gene>
<evidence type="ECO:0000313" key="1">
    <source>
        <dbReference type="EMBL" id="MPC88796.1"/>
    </source>
</evidence>
<accession>A0A5B7J4D0</accession>
<comment type="caution">
    <text evidence="1">The sequence shown here is derived from an EMBL/GenBank/DDBJ whole genome shotgun (WGS) entry which is preliminary data.</text>
</comment>
<sequence length="30" mass="3601">MCLQLRHDGVFVVLQDLGFMLVWPRLHIYT</sequence>
<organism evidence="1 2">
    <name type="scientific">Portunus trituberculatus</name>
    <name type="common">Swimming crab</name>
    <name type="synonym">Neptunus trituberculatus</name>
    <dbReference type="NCBI Taxonomy" id="210409"/>
    <lineage>
        <taxon>Eukaryota</taxon>
        <taxon>Metazoa</taxon>
        <taxon>Ecdysozoa</taxon>
        <taxon>Arthropoda</taxon>
        <taxon>Crustacea</taxon>
        <taxon>Multicrustacea</taxon>
        <taxon>Malacostraca</taxon>
        <taxon>Eumalacostraca</taxon>
        <taxon>Eucarida</taxon>
        <taxon>Decapoda</taxon>
        <taxon>Pleocyemata</taxon>
        <taxon>Brachyura</taxon>
        <taxon>Eubrachyura</taxon>
        <taxon>Portunoidea</taxon>
        <taxon>Portunidae</taxon>
        <taxon>Portuninae</taxon>
        <taxon>Portunus</taxon>
    </lineage>
</organism>
<protein>
    <submittedName>
        <fullName evidence="1">Uncharacterized protein</fullName>
    </submittedName>
</protein>
<dbReference type="Proteomes" id="UP000324222">
    <property type="component" value="Unassembled WGS sequence"/>
</dbReference>